<dbReference type="PROSITE" id="PS50005">
    <property type="entry name" value="TPR"/>
    <property type="match status" value="2"/>
</dbReference>
<feature type="transmembrane region" description="Helical" evidence="8">
    <location>
        <begin position="353"/>
        <end position="372"/>
    </location>
</feature>
<evidence type="ECO:0000256" key="3">
    <source>
        <dbReference type="ARBA" id="ARBA00022737"/>
    </source>
</evidence>
<feature type="repeat" description="TPR" evidence="7">
    <location>
        <begin position="697"/>
        <end position="730"/>
    </location>
</feature>
<comment type="subcellular location">
    <subcellularLocation>
        <location evidence="1">Membrane</location>
        <topology evidence="1">Multi-pass membrane protein</topology>
    </subcellularLocation>
</comment>
<evidence type="ECO:0000256" key="2">
    <source>
        <dbReference type="ARBA" id="ARBA00022692"/>
    </source>
</evidence>
<dbReference type="STRING" id="1797532.A2729_04780"/>
<name>A0A1G1XTN7_9BACT</name>
<feature type="transmembrane region" description="Helical" evidence="8">
    <location>
        <begin position="304"/>
        <end position="321"/>
    </location>
</feature>
<dbReference type="Pfam" id="PF07719">
    <property type="entry name" value="TPR_2"/>
    <property type="match status" value="1"/>
</dbReference>
<keyword evidence="3" id="KW-0677">Repeat</keyword>
<feature type="transmembrane region" description="Helical" evidence="8">
    <location>
        <begin position="78"/>
        <end position="99"/>
    </location>
</feature>
<dbReference type="PANTHER" id="PTHR37422:SF13">
    <property type="entry name" value="LIPOPOLYSACCHARIDE BIOSYNTHESIS PROTEIN PA4999-RELATED"/>
    <property type="match status" value="1"/>
</dbReference>
<dbReference type="InterPro" id="IPR007016">
    <property type="entry name" value="O-antigen_ligase-rel_domated"/>
</dbReference>
<dbReference type="PANTHER" id="PTHR37422">
    <property type="entry name" value="TEICHURONIC ACID BIOSYNTHESIS PROTEIN TUAE"/>
    <property type="match status" value="1"/>
</dbReference>
<gene>
    <name evidence="10" type="ORF">A2729_04780</name>
</gene>
<feature type="transmembrane region" description="Helical" evidence="8">
    <location>
        <begin position="495"/>
        <end position="514"/>
    </location>
</feature>
<dbReference type="SUPFAM" id="SSF48452">
    <property type="entry name" value="TPR-like"/>
    <property type="match status" value="1"/>
</dbReference>
<proteinExistence type="predicted"/>
<dbReference type="InterPro" id="IPR011990">
    <property type="entry name" value="TPR-like_helical_dom_sf"/>
</dbReference>
<keyword evidence="5 8" id="KW-1133">Transmembrane helix</keyword>
<dbReference type="AlphaFoldDB" id="A0A1G1XTN7"/>
<feature type="transmembrane region" description="Helical" evidence="8">
    <location>
        <begin position="455"/>
        <end position="483"/>
    </location>
</feature>
<feature type="transmembrane region" description="Helical" evidence="8">
    <location>
        <begin position="551"/>
        <end position="570"/>
    </location>
</feature>
<feature type="transmembrane region" description="Helical" evidence="8">
    <location>
        <begin position="138"/>
        <end position="160"/>
    </location>
</feature>
<dbReference type="SMART" id="SM00028">
    <property type="entry name" value="TPR"/>
    <property type="match status" value="2"/>
</dbReference>
<sequence>MGLNNLLVDKVSLRLKQIIFVLTLVIIFLPLVMNSNFFFPFIIIKNVFFHISVEIIFVAYLILAYLDRQYRPNFNRITLVFLAFVAVAIISSLFGLGFYRSFWGNYERMAGLFHLFHLFLFFFVLANVIKSDKDWHSFFTFSVFASLVMSFIALGQWLGVPFLLKSSGGSRLSGTVGNPTFFAAYLLFHLFFLLYFFAAEKKFNLKLFSLSFLALDGFLIISSIFDLLARALVTNGMAKSLDWGLFNLIKVPFLGEAMRSLSSSPEYQAYLPYRRGIIIFVISYLIFQGLILLIWLFRSKKFSVTALILVSFIFEFIIFFNTQTRGAIIGLAIGIFILALAALFVIKDKKLKLVSLLCLLIILISPLALYLGRDTELIRNIGPLSRLATISPTNITTESRLLAWNASWQGWKETPKSLLIGYGLEHYYYAFNKYFPVKIYKDAGSQVWFDRAHNVIFDIGVTTGMIGLVIYLSLLIFAILALIKNFSQEKFLSSSWLWVGLIVAYFIQNFFVFDTLNSEIPFYLFLAFVVFLTGKNALVNDHSEKKSNPNYIYLATLVVVLIFITFAINVKTLSANNYIFQALRPKEGTKQTVQDSIKFFKTALEKSLVGRYEVREQLSYYLDGLIKKDDISPAYAAELVDYVSEELNKSIAEEPKNVRHYLLLATFYNGMTKVNQRYPQKAIELFEKEVDLNATRPQIYYETGQAYLFLNNIDEAIKYFNRGLALAPWVIDDNWNLLVIYTLFGKDDLAQNQYQKMINELGWQPDIDDYQKLVDLYVKVKKFDQAIQFQEKIIESVKSADNFAKLAALYAKIGNNIKARELTDMAVKIDPNFTQESEKFLQLLESGELLNKE</sequence>
<protein>
    <recommendedName>
        <fullName evidence="9">O-antigen ligase-related domain-containing protein</fullName>
    </recommendedName>
</protein>
<dbReference type="PROSITE" id="PS50293">
    <property type="entry name" value="TPR_REGION"/>
    <property type="match status" value="1"/>
</dbReference>
<evidence type="ECO:0000256" key="6">
    <source>
        <dbReference type="ARBA" id="ARBA00023136"/>
    </source>
</evidence>
<feature type="transmembrane region" description="Helical" evidence="8">
    <location>
        <begin position="47"/>
        <end position="66"/>
    </location>
</feature>
<dbReference type="Pfam" id="PF04932">
    <property type="entry name" value="Wzy_C"/>
    <property type="match status" value="1"/>
</dbReference>
<evidence type="ECO:0000313" key="11">
    <source>
        <dbReference type="Proteomes" id="UP000178930"/>
    </source>
</evidence>
<evidence type="ECO:0000256" key="5">
    <source>
        <dbReference type="ARBA" id="ARBA00022989"/>
    </source>
</evidence>
<feature type="transmembrane region" description="Helical" evidence="8">
    <location>
        <begin position="327"/>
        <end position="346"/>
    </location>
</feature>
<evidence type="ECO:0000256" key="4">
    <source>
        <dbReference type="ARBA" id="ARBA00022803"/>
    </source>
</evidence>
<feature type="transmembrane region" description="Helical" evidence="8">
    <location>
        <begin position="277"/>
        <end position="297"/>
    </location>
</feature>
<evidence type="ECO:0000256" key="8">
    <source>
        <dbReference type="SAM" id="Phobius"/>
    </source>
</evidence>
<feature type="transmembrane region" description="Helical" evidence="8">
    <location>
        <begin position="520"/>
        <end position="539"/>
    </location>
</feature>
<evidence type="ECO:0000256" key="7">
    <source>
        <dbReference type="PROSITE-ProRule" id="PRU00339"/>
    </source>
</evidence>
<reference evidence="10 11" key="1">
    <citation type="journal article" date="2016" name="Nat. Commun.">
        <title>Thousands of microbial genomes shed light on interconnected biogeochemical processes in an aquifer system.</title>
        <authorList>
            <person name="Anantharaman K."/>
            <person name="Brown C.T."/>
            <person name="Hug L.A."/>
            <person name="Sharon I."/>
            <person name="Castelle C.J."/>
            <person name="Probst A.J."/>
            <person name="Thomas B.C."/>
            <person name="Singh A."/>
            <person name="Wilkins M.J."/>
            <person name="Karaoz U."/>
            <person name="Brodie E.L."/>
            <person name="Williams K.H."/>
            <person name="Hubbard S.S."/>
            <person name="Banfield J.F."/>
        </authorList>
    </citation>
    <scope>NUCLEOTIDE SEQUENCE [LARGE SCALE GENOMIC DNA]</scope>
</reference>
<dbReference type="Proteomes" id="UP000178930">
    <property type="component" value="Unassembled WGS sequence"/>
</dbReference>
<feature type="transmembrane region" description="Helical" evidence="8">
    <location>
        <begin position="18"/>
        <end position="41"/>
    </location>
</feature>
<evidence type="ECO:0000256" key="1">
    <source>
        <dbReference type="ARBA" id="ARBA00004141"/>
    </source>
</evidence>
<feature type="transmembrane region" description="Helical" evidence="8">
    <location>
        <begin position="180"/>
        <end position="198"/>
    </location>
</feature>
<dbReference type="InterPro" id="IPR019734">
    <property type="entry name" value="TPR_rpt"/>
</dbReference>
<accession>A0A1G1XTN7</accession>
<keyword evidence="2 8" id="KW-0812">Transmembrane</keyword>
<feature type="repeat" description="TPR" evidence="7">
    <location>
        <begin position="800"/>
        <end position="833"/>
    </location>
</feature>
<dbReference type="InterPro" id="IPR013105">
    <property type="entry name" value="TPR_2"/>
</dbReference>
<keyword evidence="4 7" id="KW-0802">TPR repeat</keyword>
<keyword evidence="6 8" id="KW-0472">Membrane</keyword>
<dbReference type="EMBL" id="MHIB01000037">
    <property type="protein sequence ID" value="OGY43455.1"/>
    <property type="molecule type" value="Genomic_DNA"/>
</dbReference>
<evidence type="ECO:0000259" key="9">
    <source>
        <dbReference type="Pfam" id="PF04932"/>
    </source>
</evidence>
<comment type="caution">
    <text evidence="10">The sequence shown here is derived from an EMBL/GenBank/DDBJ whole genome shotgun (WGS) entry which is preliminary data.</text>
</comment>
<feature type="domain" description="O-antigen ligase-related" evidence="9">
    <location>
        <begin position="312"/>
        <end position="472"/>
    </location>
</feature>
<organism evidence="10 11">
    <name type="scientific">Candidatus Buchananbacteria bacterium RIFCSPHIGHO2_01_FULL_39_14</name>
    <dbReference type="NCBI Taxonomy" id="1797532"/>
    <lineage>
        <taxon>Bacteria</taxon>
        <taxon>Candidatus Buchananiibacteriota</taxon>
    </lineage>
</organism>
<dbReference type="GO" id="GO:0016020">
    <property type="term" value="C:membrane"/>
    <property type="evidence" value="ECO:0007669"/>
    <property type="project" value="UniProtKB-SubCell"/>
</dbReference>
<feature type="transmembrane region" description="Helical" evidence="8">
    <location>
        <begin position="210"/>
        <end position="233"/>
    </location>
</feature>
<dbReference type="Gene3D" id="1.25.40.10">
    <property type="entry name" value="Tetratricopeptide repeat domain"/>
    <property type="match status" value="2"/>
</dbReference>
<evidence type="ECO:0000313" key="10">
    <source>
        <dbReference type="EMBL" id="OGY43455.1"/>
    </source>
</evidence>
<dbReference type="InterPro" id="IPR051533">
    <property type="entry name" value="WaaL-like"/>
</dbReference>
<feature type="transmembrane region" description="Helical" evidence="8">
    <location>
        <begin position="111"/>
        <end position="129"/>
    </location>
</feature>